<dbReference type="Gene3D" id="2.160.20.10">
    <property type="entry name" value="Single-stranded right-handed beta-helix, Pectin lyase-like"/>
    <property type="match status" value="1"/>
</dbReference>
<dbReference type="PANTHER" id="PTHR41339">
    <property type="entry name" value="LIPL48"/>
    <property type="match status" value="1"/>
</dbReference>
<dbReference type="InterPro" id="IPR011050">
    <property type="entry name" value="Pectin_lyase_fold/virulence"/>
</dbReference>
<dbReference type="SMART" id="SM00710">
    <property type="entry name" value="PbH1"/>
    <property type="match status" value="4"/>
</dbReference>
<organism evidence="1 2">
    <name type="scientific">Sulfurovum xiamenensis</name>
    <dbReference type="NCBI Taxonomy" id="3019066"/>
    <lineage>
        <taxon>Bacteria</taxon>
        <taxon>Pseudomonadati</taxon>
        <taxon>Campylobacterota</taxon>
        <taxon>Epsilonproteobacteria</taxon>
        <taxon>Campylobacterales</taxon>
        <taxon>Sulfurovaceae</taxon>
        <taxon>Sulfurovum</taxon>
    </lineage>
</organism>
<dbReference type="InterPro" id="IPR006626">
    <property type="entry name" value="PbH1"/>
</dbReference>
<dbReference type="EMBL" id="JAQIBC010000026">
    <property type="protein sequence ID" value="MDM5264792.1"/>
    <property type="molecule type" value="Genomic_DNA"/>
</dbReference>
<sequence>TLIGNAGNDQVNAYEVNSLFAAGGGKDANGAIVPGQDLADSSGILRNVYILNSGITMAQDKEINGLSFVGVGSGTIVEDITIDYSDDDGIEIWGGTVNLTNVTVTHCTDDYFDIDDGFSGTVKNLVINTTTGNAGIEMSGNTAATFDGFTITTGATQAKEGGIYFKNAGIGGHFKNGTIIHNGGQIEPHGALHSNDIINEATTSFENVA</sequence>
<dbReference type="Proteomes" id="UP001169066">
    <property type="component" value="Unassembled WGS sequence"/>
</dbReference>
<gene>
    <name evidence="1" type="ORF">PF327_11400</name>
</gene>
<keyword evidence="2" id="KW-1185">Reference proteome</keyword>
<evidence type="ECO:0008006" key="3">
    <source>
        <dbReference type="Google" id="ProtNLM"/>
    </source>
</evidence>
<dbReference type="PANTHER" id="PTHR41339:SF1">
    <property type="entry name" value="SECRETED PROTEIN"/>
    <property type="match status" value="1"/>
</dbReference>
<feature type="non-terminal residue" evidence="1">
    <location>
        <position position="209"/>
    </location>
</feature>
<proteinExistence type="predicted"/>
<protein>
    <recommendedName>
        <fullName evidence="3">Right handed beta helix region</fullName>
    </recommendedName>
</protein>
<dbReference type="SUPFAM" id="SSF51126">
    <property type="entry name" value="Pectin lyase-like"/>
    <property type="match status" value="1"/>
</dbReference>
<accession>A0ABT7QUM8</accession>
<comment type="caution">
    <text evidence="1">The sequence shown here is derived from an EMBL/GenBank/DDBJ whole genome shotgun (WGS) entry which is preliminary data.</text>
</comment>
<feature type="non-terminal residue" evidence="1">
    <location>
        <position position="1"/>
    </location>
</feature>
<reference evidence="1" key="1">
    <citation type="submission" date="2023-01" db="EMBL/GenBank/DDBJ databases">
        <title>Sulfurovum sp. XTW-4 genome assembly.</title>
        <authorList>
            <person name="Wang J."/>
        </authorList>
    </citation>
    <scope>NUCLEOTIDE SEQUENCE</scope>
    <source>
        <strain evidence="1">XTW-4</strain>
    </source>
</reference>
<name>A0ABT7QUM8_9BACT</name>
<dbReference type="InterPro" id="IPR012334">
    <property type="entry name" value="Pectin_lyas_fold"/>
</dbReference>
<evidence type="ECO:0000313" key="2">
    <source>
        <dbReference type="Proteomes" id="UP001169066"/>
    </source>
</evidence>
<evidence type="ECO:0000313" key="1">
    <source>
        <dbReference type="EMBL" id="MDM5264792.1"/>
    </source>
</evidence>